<dbReference type="AlphaFoldDB" id="A0A9J5X942"/>
<reference evidence="1 2" key="1">
    <citation type="submission" date="2020-09" db="EMBL/GenBank/DDBJ databases">
        <title>De no assembly of potato wild relative species, Solanum commersonii.</title>
        <authorList>
            <person name="Cho K."/>
        </authorList>
    </citation>
    <scope>NUCLEOTIDE SEQUENCE [LARGE SCALE GENOMIC DNA]</scope>
    <source>
        <strain evidence="1">LZ3.2</strain>
        <tissue evidence="1">Leaf</tissue>
    </source>
</reference>
<sequence length="61" mass="7224">MPLYTLTTMDPLEETIELIKKHLAIKNYNIVHLMSRKRGDGQSHDWRKLKSIKLKVEFNIS</sequence>
<dbReference type="EMBL" id="JACXVP010000010">
    <property type="protein sequence ID" value="KAG5583440.1"/>
    <property type="molecule type" value="Genomic_DNA"/>
</dbReference>
<name>A0A9J5X942_SOLCO</name>
<accession>A0A9J5X942</accession>
<organism evidence="1 2">
    <name type="scientific">Solanum commersonii</name>
    <name type="common">Commerson's wild potato</name>
    <name type="synonym">Commerson's nightshade</name>
    <dbReference type="NCBI Taxonomy" id="4109"/>
    <lineage>
        <taxon>Eukaryota</taxon>
        <taxon>Viridiplantae</taxon>
        <taxon>Streptophyta</taxon>
        <taxon>Embryophyta</taxon>
        <taxon>Tracheophyta</taxon>
        <taxon>Spermatophyta</taxon>
        <taxon>Magnoliopsida</taxon>
        <taxon>eudicotyledons</taxon>
        <taxon>Gunneridae</taxon>
        <taxon>Pentapetalae</taxon>
        <taxon>asterids</taxon>
        <taxon>lamiids</taxon>
        <taxon>Solanales</taxon>
        <taxon>Solanaceae</taxon>
        <taxon>Solanoideae</taxon>
        <taxon>Solaneae</taxon>
        <taxon>Solanum</taxon>
    </lineage>
</organism>
<dbReference type="Proteomes" id="UP000824120">
    <property type="component" value="Chromosome 10"/>
</dbReference>
<comment type="caution">
    <text evidence="1">The sequence shown here is derived from an EMBL/GenBank/DDBJ whole genome shotgun (WGS) entry which is preliminary data.</text>
</comment>
<protein>
    <submittedName>
        <fullName evidence="1">Uncharacterized protein</fullName>
    </submittedName>
</protein>
<evidence type="ECO:0000313" key="2">
    <source>
        <dbReference type="Proteomes" id="UP000824120"/>
    </source>
</evidence>
<evidence type="ECO:0000313" key="1">
    <source>
        <dbReference type="EMBL" id="KAG5583440.1"/>
    </source>
</evidence>
<keyword evidence="2" id="KW-1185">Reference proteome</keyword>
<gene>
    <name evidence="1" type="ORF">H5410_054067</name>
</gene>
<proteinExistence type="predicted"/>